<sequence>MRFTTPVALLALMQGISASPVVKTNSAGLHVTLSQVDNTRIKAVVKNTGSEEVTFMHLNFFNDKAPVKKVSLFRDSNELEFQGIKYRPRTKGISEDALTSLAPGATFEDVFDIASTSDLSEGGSITLRSRGFVPVVTGKDITGSLPYDSNEITISVDGAKAAQVPNIAKILSPRTTLTGCSGSEGSALETALSNAVSLATAAAEAARSGGALFETFFKTDSSDVREDVAARLEAVAQEASSTSGGATQYYCTDEYGYCSSNVLAYTLPAYDLIANCDIYYTLLPDLASACWDQDQATTSLHEMTHAPGVYSPGTDDLGYGYDAATALSTEDALNNADSYALFANGVALGC</sequence>
<comment type="function">
    <text evidence="12">Secreted metalloproteinase that allows assimilation of proteinaceous substrates. Shows high activities on basic nuclear substrates such as histone and protamine.</text>
</comment>
<evidence type="ECO:0000256" key="4">
    <source>
        <dbReference type="ARBA" id="ARBA00022685"/>
    </source>
</evidence>
<keyword evidence="11" id="KW-1015">Disulfide bond</keyword>
<name>A0ABR4LKH1_9EURO</name>
<evidence type="ECO:0000313" key="14">
    <source>
        <dbReference type="Proteomes" id="UP001610432"/>
    </source>
</evidence>
<protein>
    <recommendedName>
        <fullName evidence="12">Neutral protease 2</fullName>
        <ecNumber evidence="12">3.4.24.39</ecNumber>
    </recommendedName>
    <alternativeName>
        <fullName evidence="12">Deuterolysin</fullName>
    </alternativeName>
</protein>
<evidence type="ECO:0000256" key="3">
    <source>
        <dbReference type="ARBA" id="ARBA00022670"/>
    </source>
</evidence>
<evidence type="ECO:0000256" key="2">
    <source>
        <dbReference type="ARBA" id="ARBA00010279"/>
    </source>
</evidence>
<dbReference type="InterPro" id="IPR001384">
    <property type="entry name" value="Peptidase_M35"/>
</dbReference>
<organism evidence="13 14">
    <name type="scientific">Aspergillus lucknowensis</name>
    <dbReference type="NCBI Taxonomy" id="176173"/>
    <lineage>
        <taxon>Eukaryota</taxon>
        <taxon>Fungi</taxon>
        <taxon>Dikarya</taxon>
        <taxon>Ascomycota</taxon>
        <taxon>Pezizomycotina</taxon>
        <taxon>Eurotiomycetes</taxon>
        <taxon>Eurotiomycetidae</taxon>
        <taxon>Eurotiales</taxon>
        <taxon>Aspergillaceae</taxon>
        <taxon>Aspergillus</taxon>
        <taxon>Aspergillus subgen. Nidulantes</taxon>
    </lineage>
</organism>
<evidence type="ECO:0000256" key="8">
    <source>
        <dbReference type="ARBA" id="ARBA00022833"/>
    </source>
</evidence>
<keyword evidence="4 12" id="KW-0165">Cleavage on pair of basic residues</keyword>
<keyword evidence="9 12" id="KW-0482">Metalloprotease</keyword>
<proteinExistence type="inferred from homology"/>
<dbReference type="Proteomes" id="UP001610432">
    <property type="component" value="Unassembled WGS sequence"/>
</dbReference>
<keyword evidence="12" id="KW-0964">Secreted</keyword>
<reference evidence="13 14" key="1">
    <citation type="submission" date="2024-07" db="EMBL/GenBank/DDBJ databases">
        <title>Section-level genome sequencing and comparative genomics of Aspergillus sections Usti and Cavernicolus.</title>
        <authorList>
            <consortium name="Lawrence Berkeley National Laboratory"/>
            <person name="Nybo J.L."/>
            <person name="Vesth T.C."/>
            <person name="Theobald S."/>
            <person name="Frisvad J.C."/>
            <person name="Larsen T.O."/>
            <person name="Kjaerboelling I."/>
            <person name="Rothschild-Mancinelli K."/>
            <person name="Lyhne E.K."/>
            <person name="Kogle M.E."/>
            <person name="Barry K."/>
            <person name="Clum A."/>
            <person name="Na H."/>
            <person name="Ledsgaard L."/>
            <person name="Lin J."/>
            <person name="Lipzen A."/>
            <person name="Kuo A."/>
            <person name="Riley R."/>
            <person name="Mondo S."/>
            <person name="Labutti K."/>
            <person name="Haridas S."/>
            <person name="Pangalinan J."/>
            <person name="Salamov A.A."/>
            <person name="Simmons B.A."/>
            <person name="Magnuson J.K."/>
            <person name="Chen J."/>
            <person name="Drula E."/>
            <person name="Henrissat B."/>
            <person name="Wiebenga A."/>
            <person name="Lubbers R.J."/>
            <person name="Gomes A.C."/>
            <person name="Macurrencykelacurrency M.R."/>
            <person name="Stajich J."/>
            <person name="Grigoriev I.V."/>
            <person name="Mortensen U.H."/>
            <person name="De Vries R.P."/>
            <person name="Baker S.E."/>
            <person name="Andersen M.R."/>
        </authorList>
    </citation>
    <scope>NUCLEOTIDE SEQUENCE [LARGE SCALE GENOMIC DNA]</scope>
    <source>
        <strain evidence="13 14">CBS 449.75</strain>
    </source>
</reference>
<comment type="similarity">
    <text evidence="2 12">Belongs to the peptidase M35 family.</text>
</comment>
<evidence type="ECO:0000256" key="11">
    <source>
        <dbReference type="ARBA" id="ARBA00023157"/>
    </source>
</evidence>
<dbReference type="EC" id="3.4.24.39" evidence="12"/>
<dbReference type="InterPro" id="IPR024079">
    <property type="entry name" value="MetalloPept_cat_dom_sf"/>
</dbReference>
<comment type="catalytic activity">
    <reaction evidence="1 12">
        <text>Preferential cleavage of bonds with hydrophobic residues in P1'. Also 3-Asn-|-Gln-4 and 8-Gly-|-Ser-9 bonds in insulin B chain.</text>
        <dbReference type="EC" id="3.4.24.39"/>
    </reaction>
</comment>
<evidence type="ECO:0000256" key="12">
    <source>
        <dbReference type="RuleBase" id="RU361126"/>
    </source>
</evidence>
<dbReference type="Gene3D" id="3.40.390.10">
    <property type="entry name" value="Collagenase (Catalytic Domain)"/>
    <property type="match status" value="1"/>
</dbReference>
<feature type="chain" id="PRO_5044974701" description="Neutral protease 2" evidence="12">
    <location>
        <begin position="19"/>
        <end position="350"/>
    </location>
</feature>
<gene>
    <name evidence="13" type="ORF">BJX67DRAFT_389585</name>
</gene>
<evidence type="ECO:0000256" key="10">
    <source>
        <dbReference type="ARBA" id="ARBA00023145"/>
    </source>
</evidence>
<keyword evidence="7 12" id="KW-0378">Hydrolase</keyword>
<dbReference type="RefSeq" id="XP_070883976.1">
    <property type="nucleotide sequence ID" value="XM_071034526.1"/>
</dbReference>
<dbReference type="InterPro" id="IPR050414">
    <property type="entry name" value="Fungal_M35_metalloproteases"/>
</dbReference>
<dbReference type="SUPFAM" id="SSF55486">
    <property type="entry name" value="Metalloproteases ('zincins'), catalytic domain"/>
    <property type="match status" value="1"/>
</dbReference>
<comment type="caution">
    <text evidence="13">The sequence shown here is derived from an EMBL/GenBank/DDBJ whole genome shotgun (WGS) entry which is preliminary data.</text>
</comment>
<keyword evidence="8 12" id="KW-0862">Zinc</keyword>
<dbReference type="Gene3D" id="2.60.40.2970">
    <property type="match status" value="1"/>
</dbReference>
<keyword evidence="10" id="KW-0865">Zymogen</keyword>
<evidence type="ECO:0000256" key="1">
    <source>
        <dbReference type="ARBA" id="ARBA00001187"/>
    </source>
</evidence>
<evidence type="ECO:0000256" key="5">
    <source>
        <dbReference type="ARBA" id="ARBA00022723"/>
    </source>
</evidence>
<evidence type="ECO:0000256" key="7">
    <source>
        <dbReference type="ARBA" id="ARBA00022801"/>
    </source>
</evidence>
<keyword evidence="14" id="KW-1185">Reference proteome</keyword>
<comment type="cofactor">
    <cofactor evidence="12">
        <name>Zn(2+)</name>
        <dbReference type="ChEBI" id="CHEBI:29105"/>
    </cofactor>
    <text evidence="12">Binds 1 zinc ion per subunit.</text>
</comment>
<dbReference type="PANTHER" id="PTHR37016">
    <property type="match status" value="1"/>
</dbReference>
<comment type="subcellular location">
    <subcellularLocation>
        <location evidence="12">Secreted</location>
    </subcellularLocation>
</comment>
<keyword evidence="3 12" id="KW-0645">Protease</keyword>
<dbReference type="CDD" id="cd11008">
    <property type="entry name" value="M35_deuterolysin_like"/>
    <property type="match status" value="1"/>
</dbReference>
<dbReference type="PRINTS" id="PR00768">
    <property type="entry name" value="DEUTEROLYSIN"/>
</dbReference>
<dbReference type="Pfam" id="PF02102">
    <property type="entry name" value="Peptidase_M35"/>
    <property type="match status" value="1"/>
</dbReference>
<dbReference type="GO" id="GO:0008237">
    <property type="term" value="F:metallopeptidase activity"/>
    <property type="evidence" value="ECO:0007669"/>
    <property type="project" value="UniProtKB-KW"/>
</dbReference>
<evidence type="ECO:0000256" key="6">
    <source>
        <dbReference type="ARBA" id="ARBA00022729"/>
    </source>
</evidence>
<evidence type="ECO:0000256" key="9">
    <source>
        <dbReference type="ARBA" id="ARBA00023049"/>
    </source>
</evidence>
<accession>A0ABR4LKH1</accession>
<dbReference type="EMBL" id="JBFXLQ010000035">
    <property type="protein sequence ID" value="KAL2864997.1"/>
    <property type="molecule type" value="Genomic_DNA"/>
</dbReference>
<dbReference type="PANTHER" id="PTHR37016:SF3">
    <property type="entry name" value="NEUTRAL PROTEASE 2-RELATED"/>
    <property type="match status" value="1"/>
</dbReference>
<feature type="signal peptide" evidence="12">
    <location>
        <begin position="1"/>
        <end position="18"/>
    </location>
</feature>
<evidence type="ECO:0000313" key="13">
    <source>
        <dbReference type="EMBL" id="KAL2864997.1"/>
    </source>
</evidence>
<keyword evidence="5 12" id="KW-0479">Metal-binding</keyword>
<keyword evidence="6 12" id="KW-0732">Signal</keyword>
<dbReference type="GeneID" id="98149598"/>